<evidence type="ECO:0000313" key="2">
    <source>
        <dbReference type="Proteomes" id="UP000029725"/>
    </source>
</evidence>
<dbReference type="HOGENOM" id="CLU_2038624_0_0_1"/>
<organism evidence="1 2">
    <name type="scientific">Mitosporidium daphniae</name>
    <dbReference type="NCBI Taxonomy" id="1485682"/>
    <lineage>
        <taxon>Eukaryota</taxon>
        <taxon>Fungi</taxon>
        <taxon>Fungi incertae sedis</taxon>
        <taxon>Microsporidia</taxon>
        <taxon>Mitosporidium</taxon>
    </lineage>
</organism>
<reference evidence="1 2" key="1">
    <citation type="submission" date="2014-04" db="EMBL/GenBank/DDBJ databases">
        <title>A new species of microsporidia sheds light on the evolution of extreme parasitism.</title>
        <authorList>
            <person name="Haag K.L."/>
            <person name="James T.Y."/>
            <person name="Larsson R."/>
            <person name="Schaer T.M."/>
            <person name="Refardt D."/>
            <person name="Pombert J.-F."/>
            <person name="Ebert D."/>
        </authorList>
    </citation>
    <scope>NUCLEOTIDE SEQUENCE [LARGE SCALE GENOMIC DNA]</scope>
    <source>
        <strain evidence="1 2">UGP3</strain>
        <tissue evidence="1">Spores</tissue>
    </source>
</reference>
<name>A0A098VRR5_9MICR</name>
<dbReference type="VEuPathDB" id="MicrosporidiaDB:DI09_287p10"/>
<dbReference type="GeneID" id="25259365"/>
<comment type="caution">
    <text evidence="1">The sequence shown here is derived from an EMBL/GenBank/DDBJ whole genome shotgun (WGS) entry which is preliminary data.</text>
</comment>
<dbReference type="AlphaFoldDB" id="A0A098VRR5"/>
<keyword evidence="2" id="KW-1185">Reference proteome</keyword>
<sequence>MNRTYVGKYFRPKDCLVKNNNTGKNKRARTATRQLGQLTITEDTDPTSQLISTDTPLELAIMFETKSIKTVLATPKRTRNATPLFEALHNNTVQLTNLEYAHLMSSPNHPWIPEYGSYSAR</sequence>
<protein>
    <submittedName>
        <fullName evidence="1">Uncharacterized protein</fullName>
    </submittedName>
</protein>
<accession>A0A098VRR5</accession>
<gene>
    <name evidence="1" type="ORF">DI09_287p10</name>
</gene>
<evidence type="ECO:0000313" key="1">
    <source>
        <dbReference type="EMBL" id="KGG51748.1"/>
    </source>
</evidence>
<dbReference type="EMBL" id="JMKJ01000207">
    <property type="protein sequence ID" value="KGG51748.1"/>
    <property type="molecule type" value="Genomic_DNA"/>
</dbReference>
<dbReference type="RefSeq" id="XP_013238184.1">
    <property type="nucleotide sequence ID" value="XM_013382730.1"/>
</dbReference>
<proteinExistence type="predicted"/>
<dbReference type="Proteomes" id="UP000029725">
    <property type="component" value="Unassembled WGS sequence"/>
</dbReference>